<evidence type="ECO:0000313" key="2">
    <source>
        <dbReference type="Proteomes" id="UP000887540"/>
    </source>
</evidence>
<name>A0A914CK71_9BILA</name>
<proteinExistence type="predicted"/>
<accession>A0A914CK71</accession>
<keyword evidence="1" id="KW-0732">Signal</keyword>
<dbReference type="AlphaFoldDB" id="A0A914CK71"/>
<reference evidence="3" key="1">
    <citation type="submission" date="2022-11" db="UniProtKB">
        <authorList>
            <consortium name="WormBaseParasite"/>
        </authorList>
    </citation>
    <scope>IDENTIFICATION</scope>
</reference>
<feature type="chain" id="PRO_5037643200" evidence="1">
    <location>
        <begin position="22"/>
        <end position="101"/>
    </location>
</feature>
<evidence type="ECO:0000256" key="1">
    <source>
        <dbReference type="SAM" id="SignalP"/>
    </source>
</evidence>
<feature type="signal peptide" evidence="1">
    <location>
        <begin position="1"/>
        <end position="21"/>
    </location>
</feature>
<keyword evidence="2" id="KW-1185">Reference proteome</keyword>
<dbReference type="Proteomes" id="UP000887540">
    <property type="component" value="Unplaced"/>
</dbReference>
<sequence>MANTVIFYIFALILAVNCALARFLPDDESFEAPEKKSYDSLTDFTSALNGAARLRYGKRFWNPYGYPSWSSDHSKRSQFAANLPQFIQNLNGAERLRFGRK</sequence>
<dbReference type="WBParaSite" id="ACRNAN_scaffold11262.g10622.t1">
    <property type="protein sequence ID" value="ACRNAN_scaffold11262.g10622.t1"/>
    <property type="gene ID" value="ACRNAN_scaffold11262.g10622"/>
</dbReference>
<evidence type="ECO:0000313" key="3">
    <source>
        <dbReference type="WBParaSite" id="ACRNAN_scaffold11262.g10622.t1"/>
    </source>
</evidence>
<protein>
    <submittedName>
        <fullName evidence="3">Uncharacterized protein</fullName>
    </submittedName>
</protein>
<organism evidence="2 3">
    <name type="scientific">Acrobeloides nanus</name>
    <dbReference type="NCBI Taxonomy" id="290746"/>
    <lineage>
        <taxon>Eukaryota</taxon>
        <taxon>Metazoa</taxon>
        <taxon>Ecdysozoa</taxon>
        <taxon>Nematoda</taxon>
        <taxon>Chromadorea</taxon>
        <taxon>Rhabditida</taxon>
        <taxon>Tylenchina</taxon>
        <taxon>Cephalobomorpha</taxon>
        <taxon>Cephaloboidea</taxon>
        <taxon>Cephalobidae</taxon>
        <taxon>Acrobeloides</taxon>
    </lineage>
</organism>